<sequence length="557" mass="58371">MVAEGIRQEPAESATGLTGAAQDAPATGYRERIHLAARVLAAVGSGLAQLLALPPYGLWWLGPFSAALLTLAVLGVRMRRAAWLGLVSGATLMVPLIKWQDVFGTDVWLLIAAAETVYYIPMAMGIACAARLRAWPVWTAALWVLQEAVRARFPLGGFPWGKLAFAQPDTPFSGYAAWGSSALVTFMVALTGTVLLAGLLRAVRSYREAGVRRALAPLAAGLAATIAIGAAGLAVPWIGAPTRDHTATVALVQGNVPRVGTMNILGERTQVLRNHVDGVHELARQVRDGEVPQPDLVVLPENSADIDVYNDPWAASLISDAARDVDAPLLFGLTKFYDGGAKREIRSVVWDPEEGPGDYYTKRYLVPFGEYIPYRDFFTRFVSRLEKIGSDAIPGSAPGAVELGGTTLATAICFDVAFDRPVREAVAAGGQIIVVPTNNANYNFTGQSDQQLAITQLRAVEHGRPAVVASTSGISAVTTADGTVTYRSPENEPAVHVAELPAMSGQTPATRLGALPEAALSAVAAAAVIAGVVAARRARRGADANGGAAAVGSAADG</sequence>
<dbReference type="Gene3D" id="3.60.110.10">
    <property type="entry name" value="Carbon-nitrogen hydrolase"/>
    <property type="match status" value="1"/>
</dbReference>
<dbReference type="Pfam" id="PF00795">
    <property type="entry name" value="CN_hydrolase"/>
    <property type="match status" value="1"/>
</dbReference>
<feature type="transmembrane region" description="Helical" evidence="8">
    <location>
        <begin position="215"/>
        <end position="238"/>
    </location>
</feature>
<dbReference type="Pfam" id="PF20154">
    <property type="entry name" value="LNT_N"/>
    <property type="match status" value="1"/>
</dbReference>
<dbReference type="PANTHER" id="PTHR38686:SF1">
    <property type="entry name" value="APOLIPOPROTEIN N-ACYLTRANSFERASE"/>
    <property type="match status" value="1"/>
</dbReference>
<dbReference type="EMBL" id="BAAAPC010000005">
    <property type="protein sequence ID" value="GAA1990813.1"/>
    <property type="molecule type" value="Genomic_DNA"/>
</dbReference>
<dbReference type="HAMAP" id="MF_01148">
    <property type="entry name" value="Lnt"/>
    <property type="match status" value="1"/>
</dbReference>
<feature type="domain" description="CN hydrolase" evidence="10">
    <location>
        <begin position="247"/>
        <end position="502"/>
    </location>
</feature>
<keyword evidence="5 8" id="KW-1133">Transmembrane helix</keyword>
<evidence type="ECO:0000256" key="9">
    <source>
        <dbReference type="SAM" id="MobiDB-lite"/>
    </source>
</evidence>
<evidence type="ECO:0000256" key="3">
    <source>
        <dbReference type="ARBA" id="ARBA00022679"/>
    </source>
</evidence>
<dbReference type="EC" id="2.3.1.269" evidence="8"/>
<comment type="catalytic activity">
    <reaction evidence="8">
        <text>N-terminal S-1,2-diacyl-sn-glyceryl-L-cysteinyl-[lipoprotein] + a glycerophospholipid = N-acyl-S-1,2-diacyl-sn-glyceryl-L-cysteinyl-[lipoprotein] + a 2-acyl-sn-glycero-3-phospholipid + H(+)</text>
        <dbReference type="Rhea" id="RHEA:48228"/>
        <dbReference type="Rhea" id="RHEA-COMP:14681"/>
        <dbReference type="Rhea" id="RHEA-COMP:14684"/>
        <dbReference type="ChEBI" id="CHEBI:15378"/>
        <dbReference type="ChEBI" id="CHEBI:136912"/>
        <dbReference type="ChEBI" id="CHEBI:140656"/>
        <dbReference type="ChEBI" id="CHEBI:140657"/>
        <dbReference type="ChEBI" id="CHEBI:140660"/>
        <dbReference type="EC" id="2.3.1.269"/>
    </reaction>
</comment>
<feature type="transmembrane region" description="Helical" evidence="8">
    <location>
        <begin position="83"/>
        <end position="101"/>
    </location>
</feature>
<evidence type="ECO:0000259" key="10">
    <source>
        <dbReference type="PROSITE" id="PS50263"/>
    </source>
</evidence>
<feature type="region of interest" description="Disordered" evidence="9">
    <location>
        <begin position="1"/>
        <end position="23"/>
    </location>
</feature>
<evidence type="ECO:0000256" key="5">
    <source>
        <dbReference type="ARBA" id="ARBA00022989"/>
    </source>
</evidence>
<keyword evidence="3 8" id="KW-0808">Transferase</keyword>
<reference evidence="11 12" key="1">
    <citation type="journal article" date="2019" name="Int. J. Syst. Evol. Microbiol.">
        <title>The Global Catalogue of Microorganisms (GCM) 10K type strain sequencing project: providing services to taxonomists for standard genome sequencing and annotation.</title>
        <authorList>
            <consortium name="The Broad Institute Genomics Platform"/>
            <consortium name="The Broad Institute Genome Sequencing Center for Infectious Disease"/>
            <person name="Wu L."/>
            <person name="Ma J."/>
        </authorList>
    </citation>
    <scope>NUCLEOTIDE SEQUENCE [LARGE SCALE GENOMIC DNA]</scope>
    <source>
        <strain evidence="11 12">JCM 15313</strain>
    </source>
</reference>
<name>A0ABN2SQS9_9ACTN</name>
<keyword evidence="4 8" id="KW-0812">Transmembrane</keyword>
<feature type="transmembrane region" description="Helical" evidence="8">
    <location>
        <begin position="107"/>
        <end position="130"/>
    </location>
</feature>
<feature type="transmembrane region" description="Helical" evidence="8">
    <location>
        <begin position="35"/>
        <end position="52"/>
    </location>
</feature>
<keyword evidence="6 8" id="KW-0472">Membrane</keyword>
<evidence type="ECO:0000256" key="2">
    <source>
        <dbReference type="ARBA" id="ARBA00022475"/>
    </source>
</evidence>
<evidence type="ECO:0000256" key="8">
    <source>
        <dbReference type="HAMAP-Rule" id="MF_01148"/>
    </source>
</evidence>
<evidence type="ECO:0000256" key="4">
    <source>
        <dbReference type="ARBA" id="ARBA00022692"/>
    </source>
</evidence>
<dbReference type="InterPro" id="IPR036526">
    <property type="entry name" value="C-N_Hydrolase_sf"/>
</dbReference>
<dbReference type="PROSITE" id="PS50263">
    <property type="entry name" value="CN_HYDROLASE"/>
    <property type="match status" value="1"/>
</dbReference>
<dbReference type="Proteomes" id="UP001501585">
    <property type="component" value="Unassembled WGS sequence"/>
</dbReference>
<comment type="caution">
    <text evidence="11">The sequence shown here is derived from an EMBL/GenBank/DDBJ whole genome shotgun (WGS) entry which is preliminary data.</text>
</comment>
<evidence type="ECO:0000256" key="7">
    <source>
        <dbReference type="ARBA" id="ARBA00023315"/>
    </source>
</evidence>
<feature type="compositionally biased region" description="Basic and acidic residues" evidence="9">
    <location>
        <begin position="1"/>
        <end position="10"/>
    </location>
</feature>
<comment type="pathway">
    <text evidence="8">Protein modification; lipoprotein biosynthesis (N-acyl transfer).</text>
</comment>
<protein>
    <recommendedName>
        <fullName evidence="8">Apolipoprotein N-acyltransferase</fullName>
        <shortName evidence="8">ALP N-acyltransferase</shortName>
        <ecNumber evidence="8">2.3.1.269</ecNumber>
    </recommendedName>
</protein>
<dbReference type="RefSeq" id="WP_344161238.1">
    <property type="nucleotide sequence ID" value="NZ_BAAAPC010000005.1"/>
</dbReference>
<dbReference type="NCBIfam" id="TIGR00546">
    <property type="entry name" value="lnt"/>
    <property type="match status" value="1"/>
</dbReference>
<comment type="subcellular location">
    <subcellularLocation>
        <location evidence="1 8">Cell membrane</location>
        <topology evidence="1 8">Multi-pass membrane protein</topology>
    </subcellularLocation>
</comment>
<organism evidence="11 12">
    <name type="scientific">Nocardiopsis rhodophaea</name>
    <dbReference type="NCBI Taxonomy" id="280238"/>
    <lineage>
        <taxon>Bacteria</taxon>
        <taxon>Bacillati</taxon>
        <taxon>Actinomycetota</taxon>
        <taxon>Actinomycetes</taxon>
        <taxon>Streptosporangiales</taxon>
        <taxon>Nocardiopsidaceae</taxon>
        <taxon>Nocardiopsis</taxon>
    </lineage>
</organism>
<dbReference type="SUPFAM" id="SSF56317">
    <property type="entry name" value="Carbon-nitrogen hydrolase"/>
    <property type="match status" value="1"/>
</dbReference>
<dbReference type="CDD" id="cd07571">
    <property type="entry name" value="ALP_N-acyl_transferase"/>
    <property type="match status" value="1"/>
</dbReference>
<feature type="transmembrane region" description="Helical" evidence="8">
    <location>
        <begin position="175"/>
        <end position="203"/>
    </location>
</feature>
<dbReference type="InterPro" id="IPR004563">
    <property type="entry name" value="Apolipo_AcylTrfase"/>
</dbReference>
<comment type="similarity">
    <text evidence="8">Belongs to the CN hydrolase family. Apolipoprotein N-acyltransferase subfamily.</text>
</comment>
<dbReference type="InterPro" id="IPR003010">
    <property type="entry name" value="C-N_Hydrolase"/>
</dbReference>
<evidence type="ECO:0000313" key="12">
    <source>
        <dbReference type="Proteomes" id="UP001501585"/>
    </source>
</evidence>
<comment type="function">
    <text evidence="8">Catalyzes the phospholipid dependent N-acylation of the N-terminal cysteine of apolipoprotein, the last step in lipoprotein maturation.</text>
</comment>
<keyword evidence="12" id="KW-1185">Reference proteome</keyword>
<evidence type="ECO:0000256" key="6">
    <source>
        <dbReference type="ARBA" id="ARBA00023136"/>
    </source>
</evidence>
<accession>A0ABN2SQS9</accession>
<evidence type="ECO:0000313" key="11">
    <source>
        <dbReference type="EMBL" id="GAA1990813.1"/>
    </source>
</evidence>
<dbReference type="PANTHER" id="PTHR38686">
    <property type="entry name" value="APOLIPOPROTEIN N-ACYLTRANSFERASE"/>
    <property type="match status" value="1"/>
</dbReference>
<evidence type="ECO:0000256" key="1">
    <source>
        <dbReference type="ARBA" id="ARBA00004651"/>
    </source>
</evidence>
<gene>
    <name evidence="8 11" type="primary">lnt</name>
    <name evidence="11" type="ORF">GCM10009799_15930</name>
</gene>
<keyword evidence="2 8" id="KW-1003">Cell membrane</keyword>
<dbReference type="InterPro" id="IPR045378">
    <property type="entry name" value="LNT_N"/>
</dbReference>
<keyword evidence="7 8" id="KW-0012">Acyltransferase</keyword>
<feature type="transmembrane region" description="Helical" evidence="8">
    <location>
        <begin position="518"/>
        <end position="535"/>
    </location>
</feature>
<proteinExistence type="inferred from homology"/>